<gene>
    <name evidence="1" type="ORF">BCO9919_02992</name>
</gene>
<evidence type="ECO:0000313" key="2">
    <source>
        <dbReference type="Proteomes" id="UP000494322"/>
    </source>
</evidence>
<proteinExistence type="predicted"/>
<reference evidence="1 2" key="1">
    <citation type="submission" date="2020-04" db="EMBL/GenBank/DDBJ databases">
        <authorList>
            <person name="Depoorter E."/>
        </authorList>
    </citation>
    <scope>NUCLEOTIDE SEQUENCE [LARGE SCALE GENOMIC DNA]</scope>
    <source>
        <strain evidence="1 2">BCC0132</strain>
    </source>
</reference>
<dbReference type="AlphaFoldDB" id="A0A6J5J8K9"/>
<name>A0A6J5J8K9_9BURK</name>
<protein>
    <submittedName>
        <fullName evidence="1">Uncharacterized protein</fullName>
    </submittedName>
</protein>
<sequence>MPFLGALASSEDVLLQQRKRAFRGRVFNYVQKIDGVLKRNACDCLGGTETPFLDVVEHAIIKLINCRQKGQAFDSL</sequence>
<dbReference type="EMBL" id="CABWIK020000015">
    <property type="protein sequence ID" value="CAB3967874.1"/>
    <property type="molecule type" value="Genomic_DNA"/>
</dbReference>
<dbReference type="Proteomes" id="UP000494322">
    <property type="component" value="Unassembled WGS sequence"/>
</dbReference>
<accession>A0A6J5J8K9</accession>
<organism evidence="1 2">
    <name type="scientific">Burkholderia cenocepacia</name>
    <dbReference type="NCBI Taxonomy" id="95486"/>
    <lineage>
        <taxon>Bacteria</taxon>
        <taxon>Pseudomonadati</taxon>
        <taxon>Pseudomonadota</taxon>
        <taxon>Betaproteobacteria</taxon>
        <taxon>Burkholderiales</taxon>
        <taxon>Burkholderiaceae</taxon>
        <taxon>Burkholderia</taxon>
        <taxon>Burkholderia cepacia complex</taxon>
    </lineage>
</organism>
<evidence type="ECO:0000313" key="1">
    <source>
        <dbReference type="EMBL" id="CAB3967874.1"/>
    </source>
</evidence>